<reference evidence="2 3" key="1">
    <citation type="submission" date="2019-07" db="EMBL/GenBank/DDBJ databases">
        <title>The pathways for chlorine oxyanion respiration interact through the shared metabolite chlorate.</title>
        <authorList>
            <person name="Barnum T.P."/>
            <person name="Cheng Y."/>
            <person name="Hill K.A."/>
            <person name="Lucas L.N."/>
            <person name="Carlson H.K."/>
            <person name="Coates J.D."/>
        </authorList>
    </citation>
    <scope>NUCLEOTIDE SEQUENCE [LARGE SCALE GENOMIC DNA]</scope>
    <source>
        <strain evidence="2 3">SFB-3</strain>
    </source>
</reference>
<comment type="caution">
    <text evidence="2">The sequence shown here is derived from an EMBL/GenBank/DDBJ whole genome shotgun (WGS) entry which is preliminary data.</text>
</comment>
<name>A0A557QJJ1_9RHOO</name>
<proteinExistence type="predicted"/>
<dbReference type="Gene3D" id="3.40.50.300">
    <property type="entry name" value="P-loop containing nucleotide triphosphate hydrolases"/>
    <property type="match status" value="1"/>
</dbReference>
<evidence type="ECO:0000313" key="3">
    <source>
        <dbReference type="Proteomes" id="UP000319502"/>
    </source>
</evidence>
<evidence type="ECO:0000313" key="2">
    <source>
        <dbReference type="EMBL" id="TVO53074.1"/>
    </source>
</evidence>
<dbReference type="InterPro" id="IPR045455">
    <property type="entry name" value="NrS-1_pol-like_helicase"/>
</dbReference>
<feature type="domain" description="NrS-1 polymerase-like helicase" evidence="1">
    <location>
        <begin position="228"/>
        <end position="336"/>
    </location>
</feature>
<protein>
    <recommendedName>
        <fullName evidence="1">NrS-1 polymerase-like helicase domain-containing protein</fullName>
    </recommendedName>
</protein>
<dbReference type="SUPFAM" id="SSF52540">
    <property type="entry name" value="P-loop containing nucleoside triphosphate hydrolases"/>
    <property type="match status" value="1"/>
</dbReference>
<sequence>MTAKLTTDYFKRMLEARQGTQHVEATDAAPATAQVVPLHTPDAKKAQATPPKTDALAQLDTIQTDSTREALEDAIEALNREFFVSIEGGTVCIFIEGTNPETGLHELIGLSQAEFRLLHANRTVTTTDTNGNTKSANLADVWLRAPQRRQYPNGIALLPGMEAPEGVYNLWRGFGIEPDRSTKKAAPLLWHLRNVVCAGNHDHFLYLLGWMARCVQHPAKPAEVAIVMRGGRGTGKSTVGRWMCRLFGPHGMHVLHSRHLVGTFNAHLRGVCMLFADEAFFAGDRQGADVLKGLVTEPTLTIERKGVDAYTAPNRLKIMMASNSDWVVPAGIDERRYLVLDVSDCRKQKHAYFDKLHEQAEDGGLAALLHILMHHDTSTFNVRQVPSTSGLVDQKLLSLPAFDRWLYERLYSGAVLEHDNDWKHEQRREDVTGAFEQYVQSHGLGRYERTDAATVGRHLRAVFPELGETQHRETGSRNRYWVLPELDEARRQFERYALSGEHAPWPTD</sequence>
<dbReference type="AlphaFoldDB" id="A0A557QJJ1"/>
<dbReference type="RefSeq" id="WP_144310325.1">
    <property type="nucleotide sequence ID" value="NZ_VMNK01000015.1"/>
</dbReference>
<dbReference type="OrthoDB" id="784829at2"/>
<dbReference type="InterPro" id="IPR027417">
    <property type="entry name" value="P-loop_NTPase"/>
</dbReference>
<accession>A0A557QJJ1</accession>
<organism evidence="2 3">
    <name type="scientific">Denitromonas halophila</name>
    <dbReference type="NCBI Taxonomy" id="1629404"/>
    <lineage>
        <taxon>Bacteria</taxon>
        <taxon>Pseudomonadati</taxon>
        <taxon>Pseudomonadota</taxon>
        <taxon>Betaproteobacteria</taxon>
        <taxon>Rhodocyclales</taxon>
        <taxon>Zoogloeaceae</taxon>
        <taxon>Denitromonas</taxon>
    </lineage>
</organism>
<dbReference type="Proteomes" id="UP000319502">
    <property type="component" value="Unassembled WGS sequence"/>
</dbReference>
<dbReference type="EMBL" id="VMNK01000015">
    <property type="protein sequence ID" value="TVO53074.1"/>
    <property type="molecule type" value="Genomic_DNA"/>
</dbReference>
<gene>
    <name evidence="2" type="ORF">FHP91_14815</name>
</gene>
<keyword evidence="3" id="KW-1185">Reference proteome</keyword>
<dbReference type="Pfam" id="PF19263">
    <property type="entry name" value="DUF5906"/>
    <property type="match status" value="1"/>
</dbReference>
<evidence type="ECO:0000259" key="1">
    <source>
        <dbReference type="Pfam" id="PF19263"/>
    </source>
</evidence>